<dbReference type="GO" id="GO:0016020">
    <property type="term" value="C:membrane"/>
    <property type="evidence" value="ECO:0007669"/>
    <property type="project" value="UniProtKB-SubCell"/>
</dbReference>
<dbReference type="EMBL" id="ML977016">
    <property type="protein sequence ID" value="KAF1951566.1"/>
    <property type="molecule type" value="Genomic_DNA"/>
</dbReference>
<dbReference type="OrthoDB" id="5348404at2759"/>
<feature type="transmembrane region" description="Helical" evidence="5">
    <location>
        <begin position="49"/>
        <end position="73"/>
    </location>
</feature>
<feature type="transmembrane region" description="Helical" evidence="5">
    <location>
        <begin position="85"/>
        <end position="104"/>
    </location>
</feature>
<dbReference type="InterPro" id="IPR005178">
    <property type="entry name" value="Ostalpha/TMEM184C"/>
</dbReference>
<dbReference type="SMART" id="SM01417">
    <property type="entry name" value="Solute_trans_a"/>
    <property type="match status" value="1"/>
</dbReference>
<accession>A0A6A5TL63</accession>
<feature type="transmembrane region" description="Helical" evidence="5">
    <location>
        <begin position="284"/>
        <end position="304"/>
    </location>
</feature>
<evidence type="ECO:0000256" key="2">
    <source>
        <dbReference type="ARBA" id="ARBA00022692"/>
    </source>
</evidence>
<evidence type="ECO:0000256" key="3">
    <source>
        <dbReference type="ARBA" id="ARBA00022989"/>
    </source>
</evidence>
<dbReference type="PANTHER" id="PTHR23423">
    <property type="entry name" value="ORGANIC SOLUTE TRANSPORTER-RELATED"/>
    <property type="match status" value="1"/>
</dbReference>
<feature type="transmembrane region" description="Helical" evidence="5">
    <location>
        <begin position="203"/>
        <end position="227"/>
    </location>
</feature>
<keyword evidence="4 5" id="KW-0472">Membrane</keyword>
<dbReference type="Pfam" id="PF03619">
    <property type="entry name" value="Solute_trans_a"/>
    <property type="match status" value="1"/>
</dbReference>
<dbReference type="AlphaFoldDB" id="A0A6A5TL63"/>
<comment type="subcellular location">
    <subcellularLocation>
        <location evidence="1">Membrane</location>
        <topology evidence="1">Multi-pass membrane protein</topology>
    </subcellularLocation>
</comment>
<gene>
    <name evidence="6" type="ORF">CC80DRAFT_480790</name>
</gene>
<reference evidence="6" key="1">
    <citation type="journal article" date="2020" name="Stud. Mycol.">
        <title>101 Dothideomycetes genomes: a test case for predicting lifestyles and emergence of pathogens.</title>
        <authorList>
            <person name="Haridas S."/>
            <person name="Albert R."/>
            <person name="Binder M."/>
            <person name="Bloem J."/>
            <person name="Labutti K."/>
            <person name="Salamov A."/>
            <person name="Andreopoulos B."/>
            <person name="Baker S."/>
            <person name="Barry K."/>
            <person name="Bills G."/>
            <person name="Bluhm B."/>
            <person name="Cannon C."/>
            <person name="Castanera R."/>
            <person name="Culley D."/>
            <person name="Daum C."/>
            <person name="Ezra D."/>
            <person name="Gonzalez J."/>
            <person name="Henrissat B."/>
            <person name="Kuo A."/>
            <person name="Liang C."/>
            <person name="Lipzen A."/>
            <person name="Lutzoni F."/>
            <person name="Magnuson J."/>
            <person name="Mondo S."/>
            <person name="Nolan M."/>
            <person name="Ohm R."/>
            <person name="Pangilinan J."/>
            <person name="Park H.-J."/>
            <person name="Ramirez L."/>
            <person name="Alfaro M."/>
            <person name="Sun H."/>
            <person name="Tritt A."/>
            <person name="Yoshinaga Y."/>
            <person name="Zwiers L.-H."/>
            <person name="Turgeon B."/>
            <person name="Goodwin S."/>
            <person name="Spatafora J."/>
            <person name="Crous P."/>
            <person name="Grigoriev I."/>
        </authorList>
    </citation>
    <scope>NUCLEOTIDE SEQUENCE</scope>
    <source>
        <strain evidence="6">CBS 675.92</strain>
    </source>
</reference>
<sequence length="357" mass="39399">MDTAILHSRGLFHRDNNNQTKSEKATCPIEDTTGPEIVPFVGNLTWHSFATIVSGACAIASLLIILAVIIMHALNFSNPIQQRQIIRIVLLVPWIALFAFLIVWQEGAGAYLTESLDFGCSIALAAFLLLMCDYILASPRGFQELFGSASVRTGGGKENSPDWFKRIWYMVLQFIPASIIIWVTTCITMSANVYCSASNSAHFAHIWITVLKAFVTIYAVAADLTLYKAKKDILAPHKVLFKFVAFKGIIGLNVLQTFILNILVGNKTIHPTHYLSYHDIKVGLPSFILALEMPLFAVLVALAFPVAPYKLGQPPAAGPLTAVVQALDITDLLGCFVRGPMRLVREQRWGIQREGRV</sequence>
<feature type="transmembrane region" description="Helical" evidence="5">
    <location>
        <begin position="116"/>
        <end position="136"/>
    </location>
</feature>
<proteinExistence type="predicted"/>
<dbReference type="Proteomes" id="UP000800035">
    <property type="component" value="Unassembled WGS sequence"/>
</dbReference>
<evidence type="ECO:0000256" key="1">
    <source>
        <dbReference type="ARBA" id="ARBA00004141"/>
    </source>
</evidence>
<evidence type="ECO:0000313" key="6">
    <source>
        <dbReference type="EMBL" id="KAF1951566.1"/>
    </source>
</evidence>
<evidence type="ECO:0000313" key="7">
    <source>
        <dbReference type="Proteomes" id="UP000800035"/>
    </source>
</evidence>
<evidence type="ECO:0000256" key="5">
    <source>
        <dbReference type="SAM" id="Phobius"/>
    </source>
</evidence>
<evidence type="ECO:0000256" key="4">
    <source>
        <dbReference type="ARBA" id="ARBA00023136"/>
    </source>
</evidence>
<feature type="transmembrane region" description="Helical" evidence="5">
    <location>
        <begin position="167"/>
        <end position="191"/>
    </location>
</feature>
<evidence type="ECO:0008006" key="8">
    <source>
        <dbReference type="Google" id="ProtNLM"/>
    </source>
</evidence>
<organism evidence="6 7">
    <name type="scientific">Byssothecium circinans</name>
    <dbReference type="NCBI Taxonomy" id="147558"/>
    <lineage>
        <taxon>Eukaryota</taxon>
        <taxon>Fungi</taxon>
        <taxon>Dikarya</taxon>
        <taxon>Ascomycota</taxon>
        <taxon>Pezizomycotina</taxon>
        <taxon>Dothideomycetes</taxon>
        <taxon>Pleosporomycetidae</taxon>
        <taxon>Pleosporales</taxon>
        <taxon>Massarineae</taxon>
        <taxon>Massarinaceae</taxon>
        <taxon>Byssothecium</taxon>
    </lineage>
</organism>
<name>A0A6A5TL63_9PLEO</name>
<keyword evidence="3 5" id="KW-1133">Transmembrane helix</keyword>
<keyword evidence="2 5" id="KW-0812">Transmembrane</keyword>
<feature type="transmembrane region" description="Helical" evidence="5">
    <location>
        <begin position="239"/>
        <end position="264"/>
    </location>
</feature>
<protein>
    <recommendedName>
        <fullName evidence="8">DUF300-domain-containing protein</fullName>
    </recommendedName>
</protein>
<keyword evidence="7" id="KW-1185">Reference proteome</keyword>